<evidence type="ECO:0000313" key="3">
    <source>
        <dbReference type="Proteomes" id="UP000291116"/>
    </source>
</evidence>
<dbReference type="EMBL" id="CAACVS010000054">
    <property type="protein sequence ID" value="VEU35259.1"/>
    <property type="molecule type" value="Genomic_DNA"/>
</dbReference>
<protein>
    <submittedName>
        <fullName evidence="2">Uncharacterized protein</fullName>
    </submittedName>
</protein>
<feature type="compositionally biased region" description="Polar residues" evidence="1">
    <location>
        <begin position="35"/>
        <end position="46"/>
    </location>
</feature>
<reference evidence="2 3" key="1">
    <citation type="submission" date="2019-01" db="EMBL/GenBank/DDBJ databases">
        <authorList>
            <person name="Ferrante I. M."/>
        </authorList>
    </citation>
    <scope>NUCLEOTIDE SEQUENCE [LARGE SCALE GENOMIC DNA]</scope>
    <source>
        <strain evidence="2 3">B856</strain>
    </source>
</reference>
<proteinExistence type="predicted"/>
<feature type="region of interest" description="Disordered" evidence="1">
    <location>
        <begin position="35"/>
        <end position="66"/>
    </location>
</feature>
<organism evidence="2 3">
    <name type="scientific">Pseudo-nitzschia multistriata</name>
    <dbReference type="NCBI Taxonomy" id="183589"/>
    <lineage>
        <taxon>Eukaryota</taxon>
        <taxon>Sar</taxon>
        <taxon>Stramenopiles</taxon>
        <taxon>Ochrophyta</taxon>
        <taxon>Bacillariophyta</taxon>
        <taxon>Bacillariophyceae</taxon>
        <taxon>Bacillariophycidae</taxon>
        <taxon>Bacillariales</taxon>
        <taxon>Bacillariaceae</taxon>
        <taxon>Pseudo-nitzschia</taxon>
    </lineage>
</organism>
<dbReference type="Proteomes" id="UP000291116">
    <property type="component" value="Unassembled WGS sequence"/>
</dbReference>
<name>A0A448YZW5_9STRA</name>
<keyword evidence="3" id="KW-1185">Reference proteome</keyword>
<evidence type="ECO:0000256" key="1">
    <source>
        <dbReference type="SAM" id="MobiDB-lite"/>
    </source>
</evidence>
<accession>A0A448YZW5</accession>
<sequence>MIDATLNRTPNTLKNPAPLATKDKVSYLKASTLGANQSIAPQQQDGPQDELVPPLRASRAPAHSETKLAADKVQKVRPFSSAHESCLLQECQPKVPAPRQCGGELREDGLLWSSGSRTLSLLEGMDSTLVPTTSYSLLPTIEENVFGTKARAGPNSGCSDDGTGRMEFETIGYTHQKVGELTIVRPILLLPGVVGGASSPAVKNETNAG</sequence>
<dbReference type="AlphaFoldDB" id="A0A448YZW5"/>
<feature type="compositionally biased region" description="Polar residues" evidence="1">
    <location>
        <begin position="1"/>
        <end position="14"/>
    </location>
</feature>
<feature type="region of interest" description="Disordered" evidence="1">
    <location>
        <begin position="1"/>
        <end position="21"/>
    </location>
</feature>
<evidence type="ECO:0000313" key="2">
    <source>
        <dbReference type="EMBL" id="VEU35259.1"/>
    </source>
</evidence>
<gene>
    <name evidence="2" type="ORF">PSNMU_V1.4_AUG-EV-PASAV3_0019890</name>
</gene>